<proteinExistence type="predicted"/>
<evidence type="ECO:0000313" key="2">
    <source>
        <dbReference type="Proteomes" id="UP000005540"/>
    </source>
</evidence>
<evidence type="ECO:0000313" key="1">
    <source>
        <dbReference type="EMBL" id="EEP59921.1"/>
    </source>
</evidence>
<reference evidence="1 2" key="1">
    <citation type="submission" date="2009-04" db="EMBL/GenBank/DDBJ databases">
        <authorList>
            <person name="Reysenbach A.-L."/>
            <person name="Heidelberg J.F."/>
            <person name="Nelson W.C."/>
        </authorList>
    </citation>
    <scope>NUCLEOTIDE SEQUENCE [LARGE SCALE GENOMIC DNA]</scope>
    <source>
        <strain evidence="1 2">SS-5</strain>
    </source>
</reference>
<keyword evidence="2" id="KW-1185">Reference proteome</keyword>
<protein>
    <submittedName>
        <fullName evidence="1">Uncharacterized protein</fullName>
    </submittedName>
</protein>
<dbReference type="EMBL" id="ABZS01000189">
    <property type="protein sequence ID" value="EEP59921.1"/>
    <property type="molecule type" value="Genomic_DNA"/>
</dbReference>
<name>C4FLY2_9AQUI</name>
<organism evidence="1 2">
    <name type="scientific">Sulfurihydrogenibium yellowstonense SS-5</name>
    <dbReference type="NCBI Taxonomy" id="432331"/>
    <lineage>
        <taxon>Bacteria</taxon>
        <taxon>Pseudomonadati</taxon>
        <taxon>Aquificota</taxon>
        <taxon>Aquificia</taxon>
        <taxon>Aquificales</taxon>
        <taxon>Hydrogenothermaceae</taxon>
        <taxon>Sulfurihydrogenibium</taxon>
    </lineage>
</organism>
<comment type="caution">
    <text evidence="1">The sequence shown here is derived from an EMBL/GenBank/DDBJ whole genome shotgun (WGS) entry which is preliminary data.</text>
</comment>
<sequence>MLEKSSRIFLLILIFLVISYIFNQINDYIERE</sequence>
<dbReference type="Proteomes" id="UP000005540">
    <property type="component" value="Unassembled WGS sequence"/>
</dbReference>
<feature type="non-terminal residue" evidence="1">
    <location>
        <position position="32"/>
    </location>
</feature>
<dbReference type="AlphaFoldDB" id="C4FLY2"/>
<gene>
    <name evidence="1" type="ORF">SULYE_1586</name>
</gene>
<accession>C4FLY2</accession>